<name>A0A9D1FVV3_9BACT</name>
<dbReference type="Gene3D" id="3.30.700.10">
    <property type="entry name" value="Glycoprotein, Type 4 Pilin"/>
    <property type="match status" value="1"/>
</dbReference>
<reference evidence="2" key="2">
    <citation type="journal article" date="2021" name="PeerJ">
        <title>Extensive microbial diversity within the chicken gut microbiome revealed by metagenomics and culture.</title>
        <authorList>
            <person name="Gilroy R."/>
            <person name="Ravi A."/>
            <person name="Getino M."/>
            <person name="Pursley I."/>
            <person name="Horton D.L."/>
            <person name="Alikhan N.F."/>
            <person name="Baker D."/>
            <person name="Gharbi K."/>
            <person name="Hall N."/>
            <person name="Watson M."/>
            <person name="Adriaenssens E.M."/>
            <person name="Foster-Nyarko E."/>
            <person name="Jarju S."/>
            <person name="Secka A."/>
            <person name="Antonio M."/>
            <person name="Oren A."/>
            <person name="Chaudhuri R.R."/>
            <person name="La Ragione R."/>
            <person name="Hildebrand F."/>
            <person name="Pallen M.J."/>
        </authorList>
    </citation>
    <scope>NUCLEOTIDE SEQUENCE</scope>
    <source>
        <strain evidence="2">CHK152-2994</strain>
    </source>
</reference>
<keyword evidence="1" id="KW-1133">Transmembrane helix</keyword>
<evidence type="ECO:0000313" key="2">
    <source>
        <dbReference type="EMBL" id="HIS83117.1"/>
    </source>
</evidence>
<comment type="caution">
    <text evidence="2">The sequence shown here is derived from an EMBL/GenBank/DDBJ whole genome shotgun (WGS) entry which is preliminary data.</text>
</comment>
<reference evidence="2" key="1">
    <citation type="submission" date="2020-10" db="EMBL/GenBank/DDBJ databases">
        <authorList>
            <person name="Gilroy R."/>
        </authorList>
    </citation>
    <scope>NUCLEOTIDE SEQUENCE</scope>
    <source>
        <strain evidence="2">CHK152-2994</strain>
    </source>
</reference>
<dbReference type="AlphaFoldDB" id="A0A9D1FVV3"/>
<dbReference type="NCBIfam" id="TIGR02532">
    <property type="entry name" value="IV_pilin_GFxxxE"/>
    <property type="match status" value="1"/>
</dbReference>
<gene>
    <name evidence="2" type="ORF">IAD41_05885</name>
</gene>
<proteinExistence type="predicted"/>
<evidence type="ECO:0000313" key="3">
    <source>
        <dbReference type="Proteomes" id="UP000824139"/>
    </source>
</evidence>
<dbReference type="SUPFAM" id="SSF54523">
    <property type="entry name" value="Pili subunits"/>
    <property type="match status" value="1"/>
</dbReference>
<dbReference type="Pfam" id="PF07963">
    <property type="entry name" value="N_methyl"/>
    <property type="match status" value="1"/>
</dbReference>
<keyword evidence="1" id="KW-0472">Membrane</keyword>
<protein>
    <submittedName>
        <fullName evidence="2">Type II secretion system protein</fullName>
    </submittedName>
</protein>
<evidence type="ECO:0000256" key="1">
    <source>
        <dbReference type="SAM" id="Phobius"/>
    </source>
</evidence>
<dbReference type="Proteomes" id="UP000824139">
    <property type="component" value="Unassembled WGS sequence"/>
</dbReference>
<organism evidence="2 3">
    <name type="scientific">Candidatus Scatenecus faecavium</name>
    <dbReference type="NCBI Taxonomy" id="2840915"/>
    <lineage>
        <taxon>Bacteria</taxon>
        <taxon>Candidatus Scatenecus</taxon>
    </lineage>
</organism>
<accession>A0A9D1FVV3</accession>
<keyword evidence="1" id="KW-0812">Transmembrane</keyword>
<dbReference type="InterPro" id="IPR045584">
    <property type="entry name" value="Pilin-like"/>
</dbReference>
<sequence>MKKAFTLSEVLITLGIIGIVASMTLPSLIKKHEERVTVTKVKAAYSLISQAYFRAMEEYGGDISSWDCFNVKTGYVKPACLMDRLSKHLNVISSVNDRSDSVLYSLNMQKITSHYTHMNSLVLSNGFILKFPSSSTQSCETYRTWDVPEGEKFACELIVDINGHKGPNAFGRDTFVFKLHKDRVAPYGNYTEPYYKIWNSCNKEPQNEFYDGGINGKACAGWVITNENMDYLHCTGLSYNGKTKCK</sequence>
<feature type="transmembrane region" description="Helical" evidence="1">
    <location>
        <begin position="6"/>
        <end position="25"/>
    </location>
</feature>
<dbReference type="InterPro" id="IPR012902">
    <property type="entry name" value="N_methyl_site"/>
</dbReference>
<dbReference type="EMBL" id="DVJO01000129">
    <property type="protein sequence ID" value="HIS83117.1"/>
    <property type="molecule type" value="Genomic_DNA"/>
</dbReference>